<dbReference type="AlphaFoldDB" id="A0A1B7KRL7"/>
<dbReference type="RefSeq" id="WP_064551652.1">
    <property type="nucleotide sequence ID" value="NZ_LXMA01000023.1"/>
</dbReference>
<dbReference type="Pfam" id="PF01557">
    <property type="entry name" value="FAA_hydrolase"/>
    <property type="match status" value="1"/>
</dbReference>
<organism evidence="3 4">
    <name type="scientific">Parageobacillus thermoglucosidasius</name>
    <name type="common">Geobacillus thermoglucosidasius</name>
    <dbReference type="NCBI Taxonomy" id="1426"/>
    <lineage>
        <taxon>Bacteria</taxon>
        <taxon>Bacillati</taxon>
        <taxon>Bacillota</taxon>
        <taxon>Bacilli</taxon>
        <taxon>Bacillales</taxon>
        <taxon>Anoxybacillaceae</taxon>
        <taxon>Parageobacillus</taxon>
    </lineage>
</organism>
<dbReference type="Gene3D" id="3.90.850.10">
    <property type="entry name" value="Fumarylacetoacetase-like, C-terminal domain"/>
    <property type="match status" value="1"/>
</dbReference>
<dbReference type="InterPro" id="IPR036663">
    <property type="entry name" value="Fumarylacetoacetase_C_sf"/>
</dbReference>
<proteinExistence type="predicted"/>
<dbReference type="GO" id="GO:0005737">
    <property type="term" value="C:cytoplasm"/>
    <property type="evidence" value="ECO:0007669"/>
    <property type="project" value="TreeGrafter"/>
</dbReference>
<evidence type="ECO:0000313" key="3">
    <source>
        <dbReference type="EMBL" id="OAT72680.1"/>
    </source>
</evidence>
<dbReference type="InterPro" id="IPR011234">
    <property type="entry name" value="Fumarylacetoacetase-like_C"/>
</dbReference>
<dbReference type="PANTHER" id="PTHR30143">
    <property type="entry name" value="ACID HYDRATASE"/>
    <property type="match status" value="1"/>
</dbReference>
<feature type="domain" description="Fumarylacetoacetase-like C-terminal" evidence="2">
    <location>
        <begin position="87"/>
        <end position="255"/>
    </location>
</feature>
<dbReference type="OrthoDB" id="9792137at2"/>
<evidence type="ECO:0000313" key="4">
    <source>
        <dbReference type="Proteomes" id="UP000078290"/>
    </source>
</evidence>
<accession>A0A1B7KRL7</accession>
<dbReference type="Proteomes" id="UP000078290">
    <property type="component" value="Unassembled WGS sequence"/>
</dbReference>
<keyword evidence="1" id="KW-0456">Lyase</keyword>
<protein>
    <submittedName>
        <fullName evidence="3">4-oxalocrotonate decarboxylase</fullName>
    </submittedName>
</protein>
<evidence type="ECO:0000259" key="2">
    <source>
        <dbReference type="Pfam" id="PF01557"/>
    </source>
</evidence>
<dbReference type="PANTHER" id="PTHR30143:SF0">
    <property type="entry name" value="2-KETO-4-PENTENOATE HYDRATASE"/>
    <property type="match status" value="1"/>
</dbReference>
<comment type="caution">
    <text evidence="3">The sequence shown here is derived from an EMBL/GenBank/DDBJ whole genome shotgun (WGS) entry which is preliminary data.</text>
</comment>
<gene>
    <name evidence="3" type="ORF">A7K69_06965</name>
</gene>
<evidence type="ECO:0000256" key="1">
    <source>
        <dbReference type="ARBA" id="ARBA00023239"/>
    </source>
</evidence>
<reference evidence="4" key="1">
    <citation type="submission" date="2016-05" db="EMBL/GenBank/DDBJ databases">
        <authorList>
            <person name="Wang W."/>
            <person name="Zhu L."/>
        </authorList>
    </citation>
    <scope>NUCLEOTIDE SEQUENCE [LARGE SCALE GENOMIC DNA]</scope>
    <source>
        <strain evidence="4">W-2</strain>
    </source>
</reference>
<name>A0A1B7KRL7_PARTM</name>
<dbReference type="SUPFAM" id="SSF56529">
    <property type="entry name" value="FAH"/>
    <property type="match status" value="1"/>
</dbReference>
<dbReference type="EMBL" id="LXMA01000023">
    <property type="protein sequence ID" value="OAT72680.1"/>
    <property type="molecule type" value="Genomic_DNA"/>
</dbReference>
<sequence>MAAIDYGMLANELQRAEQEKRELVRLTAKYPEMTVEDAYAIQERLVDMKRKDGYRIIGPKMGLTSAAKMAQMGVNEPIYGYVFDYMVVPNGGAVAMSGLIHPKVEAEIAFILKQDVKGPGVAGEHILNATEYIVPALEIIDSRYANFHFTLPDVIADNASSSRVVFGSRLVPPSSLELDVLGVSLSINGEAKAFGAGAAVLGHPANAIAMLANMLARKGESLKAGDVILAGAMTEAIRFAAGDAVLALFDQLGTVLFRATE</sequence>
<dbReference type="GO" id="GO:0008684">
    <property type="term" value="F:2-oxopent-4-enoate hydratase activity"/>
    <property type="evidence" value="ECO:0007669"/>
    <property type="project" value="TreeGrafter"/>
</dbReference>
<dbReference type="InterPro" id="IPR050772">
    <property type="entry name" value="Hydratase-Decarb/MhpD_sf"/>
</dbReference>